<keyword evidence="6 9" id="KW-1133">Transmembrane helix</keyword>
<dbReference type="GO" id="GO:0043953">
    <property type="term" value="P:protein transport by the Tat complex"/>
    <property type="evidence" value="ECO:0007669"/>
    <property type="project" value="UniProtKB-UniRule"/>
</dbReference>
<comment type="subunit">
    <text evidence="9">The Tat system comprises two distinct complexes: a TatABC complex, containing multiple copies of TatA, TatB and TatC subunits, and a separate TatA complex, containing only TatA subunits. Substrates initially bind to the TatABC complex, which probably triggers association of the separate TatA complex to form the active translocon.</text>
</comment>
<organism evidence="11 12">
    <name type="scientific">Fontimonas thermophila</name>
    <dbReference type="NCBI Taxonomy" id="1076937"/>
    <lineage>
        <taxon>Bacteria</taxon>
        <taxon>Pseudomonadati</taxon>
        <taxon>Pseudomonadota</taxon>
        <taxon>Gammaproteobacteria</taxon>
        <taxon>Nevskiales</taxon>
        <taxon>Nevskiaceae</taxon>
        <taxon>Fontimonas</taxon>
    </lineage>
</organism>
<evidence type="ECO:0000256" key="9">
    <source>
        <dbReference type="HAMAP-Rule" id="MF_00236"/>
    </source>
</evidence>
<accession>A0A1I2H5C8</accession>
<keyword evidence="5 9" id="KW-0653">Protein transport</keyword>
<keyword evidence="4 9" id="KW-0812">Transmembrane</keyword>
<dbReference type="GO" id="GO:0033281">
    <property type="term" value="C:TAT protein transport complex"/>
    <property type="evidence" value="ECO:0007669"/>
    <property type="project" value="UniProtKB-UniRule"/>
</dbReference>
<protein>
    <recommendedName>
        <fullName evidence="9">Sec-independent protein translocase protein TatA</fullName>
    </recommendedName>
</protein>
<evidence type="ECO:0000256" key="7">
    <source>
        <dbReference type="ARBA" id="ARBA00023010"/>
    </source>
</evidence>
<evidence type="ECO:0000256" key="5">
    <source>
        <dbReference type="ARBA" id="ARBA00022927"/>
    </source>
</evidence>
<dbReference type="Pfam" id="PF02416">
    <property type="entry name" value="TatA_B_E"/>
    <property type="match status" value="1"/>
</dbReference>
<dbReference type="HAMAP" id="MF_00236">
    <property type="entry name" value="TatA_E"/>
    <property type="match status" value="1"/>
</dbReference>
<dbReference type="InterPro" id="IPR006312">
    <property type="entry name" value="TatA/E"/>
</dbReference>
<dbReference type="NCBIfam" id="TIGR01411">
    <property type="entry name" value="tatAE"/>
    <property type="match status" value="1"/>
</dbReference>
<dbReference type="OrthoDB" id="7066617at2"/>
<evidence type="ECO:0000256" key="6">
    <source>
        <dbReference type="ARBA" id="ARBA00022989"/>
    </source>
</evidence>
<feature type="transmembrane region" description="Helical" evidence="9">
    <location>
        <begin position="6"/>
        <end position="22"/>
    </location>
</feature>
<proteinExistence type="inferred from homology"/>
<reference evidence="11 12" key="1">
    <citation type="submission" date="2016-10" db="EMBL/GenBank/DDBJ databases">
        <authorList>
            <person name="de Groot N.N."/>
        </authorList>
    </citation>
    <scope>NUCLEOTIDE SEQUENCE [LARGE SCALE GENOMIC DNA]</scope>
    <source>
        <strain evidence="11 12">DSM 23609</strain>
    </source>
</reference>
<evidence type="ECO:0000313" key="12">
    <source>
        <dbReference type="Proteomes" id="UP000199771"/>
    </source>
</evidence>
<gene>
    <name evidence="9" type="primary">tatA</name>
    <name evidence="11" type="ORF">SAMN04488120_101156</name>
</gene>
<dbReference type="AlphaFoldDB" id="A0A1I2H5C8"/>
<evidence type="ECO:0000256" key="4">
    <source>
        <dbReference type="ARBA" id="ARBA00022692"/>
    </source>
</evidence>
<dbReference type="NCBIfam" id="NF002813">
    <property type="entry name" value="PRK02958.1"/>
    <property type="match status" value="1"/>
</dbReference>
<keyword evidence="7 9" id="KW-0811">Translocation</keyword>
<comment type="subcellular location">
    <subcellularLocation>
        <location evidence="1 9">Cell membrane</location>
        <topology evidence="1 9">Single-pass membrane protein</topology>
    </subcellularLocation>
</comment>
<dbReference type="Proteomes" id="UP000199771">
    <property type="component" value="Unassembled WGS sequence"/>
</dbReference>
<comment type="function">
    <text evidence="9">Part of the twin-arginine translocation (Tat) system that transports large folded proteins containing a characteristic twin-arginine motif in their signal peptide across membranes. TatA could form the protein-conducting channel of the Tat system.</text>
</comment>
<evidence type="ECO:0000256" key="3">
    <source>
        <dbReference type="ARBA" id="ARBA00022475"/>
    </source>
</evidence>
<keyword evidence="2 9" id="KW-0813">Transport</keyword>
<evidence type="ECO:0000256" key="10">
    <source>
        <dbReference type="SAM" id="MobiDB-lite"/>
    </source>
</evidence>
<dbReference type="RefSeq" id="WP_091530100.1">
    <property type="nucleotide sequence ID" value="NZ_FOOC01000001.1"/>
</dbReference>
<feature type="region of interest" description="Disordered" evidence="10">
    <location>
        <begin position="44"/>
        <end position="76"/>
    </location>
</feature>
<keyword evidence="8 9" id="KW-0472">Membrane</keyword>
<evidence type="ECO:0000256" key="1">
    <source>
        <dbReference type="ARBA" id="ARBA00004162"/>
    </source>
</evidence>
<dbReference type="InterPro" id="IPR003369">
    <property type="entry name" value="TatA/B/E"/>
</dbReference>
<dbReference type="Gene3D" id="1.20.5.3310">
    <property type="match status" value="1"/>
</dbReference>
<sequence length="76" mass="8054">MGSLSIGHWLIVLLIVLLIFGTKKLRNLGGDLGSAIKNFKQAMKEGETEGKDAAGQITAADSKPTGSDATRQNEKI</sequence>
<name>A0A1I2H5C8_9GAMM</name>
<evidence type="ECO:0000313" key="11">
    <source>
        <dbReference type="EMBL" id="SFF24768.1"/>
    </source>
</evidence>
<keyword evidence="12" id="KW-1185">Reference proteome</keyword>
<comment type="similarity">
    <text evidence="9">Belongs to the TatA/E family.</text>
</comment>
<dbReference type="STRING" id="1076937.SAMN04488120_101156"/>
<evidence type="ECO:0000256" key="2">
    <source>
        <dbReference type="ARBA" id="ARBA00022448"/>
    </source>
</evidence>
<dbReference type="PANTHER" id="PTHR42982:SF1">
    <property type="entry name" value="SEC-INDEPENDENT PROTEIN TRANSLOCASE PROTEIN TATA"/>
    <property type="match status" value="1"/>
</dbReference>
<dbReference type="EMBL" id="FOOC01000001">
    <property type="protein sequence ID" value="SFF24768.1"/>
    <property type="molecule type" value="Genomic_DNA"/>
</dbReference>
<keyword evidence="3 9" id="KW-1003">Cell membrane</keyword>
<dbReference type="PANTHER" id="PTHR42982">
    <property type="entry name" value="SEC-INDEPENDENT PROTEIN TRANSLOCASE PROTEIN TATA"/>
    <property type="match status" value="1"/>
</dbReference>
<dbReference type="GO" id="GO:0008320">
    <property type="term" value="F:protein transmembrane transporter activity"/>
    <property type="evidence" value="ECO:0007669"/>
    <property type="project" value="UniProtKB-UniRule"/>
</dbReference>
<evidence type="ECO:0000256" key="8">
    <source>
        <dbReference type="ARBA" id="ARBA00023136"/>
    </source>
</evidence>